<reference evidence="2 3" key="1">
    <citation type="submission" date="2012-06" db="EMBL/GenBank/DDBJ databases">
        <title>Complete sequence of Thiocystis violascens DSM 198.</title>
        <authorList>
            <consortium name="US DOE Joint Genome Institute"/>
            <person name="Lucas S."/>
            <person name="Han J."/>
            <person name="Lapidus A."/>
            <person name="Cheng J.-F."/>
            <person name="Goodwin L."/>
            <person name="Pitluck S."/>
            <person name="Peters L."/>
            <person name="Ovchinnikova G."/>
            <person name="Teshima H."/>
            <person name="Detter J.C."/>
            <person name="Han C."/>
            <person name="Tapia R."/>
            <person name="Land M."/>
            <person name="Hauser L."/>
            <person name="Kyrpides N."/>
            <person name="Ivanova N."/>
            <person name="Pagani I."/>
            <person name="Vogl K."/>
            <person name="Liu Z."/>
            <person name="Frigaard N.-U."/>
            <person name="Bryant D."/>
            <person name="Woyke T."/>
        </authorList>
    </citation>
    <scope>NUCLEOTIDE SEQUENCE [LARGE SCALE GENOMIC DNA]</scope>
    <source>
        <strain evidence="3">ATCC 17096 / DSM 198 / 6111</strain>
    </source>
</reference>
<protein>
    <submittedName>
        <fullName evidence="2">Outer membrane protein V</fullName>
    </submittedName>
</protein>
<dbReference type="InterPro" id="IPR010583">
    <property type="entry name" value="MipA"/>
</dbReference>
<evidence type="ECO:0000313" key="3">
    <source>
        <dbReference type="Proteomes" id="UP000006062"/>
    </source>
</evidence>
<dbReference type="Pfam" id="PF06629">
    <property type="entry name" value="MipA"/>
    <property type="match status" value="1"/>
</dbReference>
<dbReference type="HOGENOM" id="CLU_056131_0_0_6"/>
<keyword evidence="1" id="KW-0732">Signal</keyword>
<dbReference type="Proteomes" id="UP000006062">
    <property type="component" value="Chromosome"/>
</dbReference>
<dbReference type="eggNOG" id="COG3713">
    <property type="taxonomic scope" value="Bacteria"/>
</dbReference>
<sequence>MARATVLFIILLLVGTSTTFADAEERPLWEIGFGGGVIQIPDYRGSSESGVYPYPFVMPIYRGRSFQADEEGIKGVLGESNRLRLDVSFYGNVPVNGDNDARAGMETLDPLLEIGPMLRYKAWTASRHRQSLILDAPLRVALSLGDGVDVVGYALTPRASYRRQIDLCDRPWKWSISGELLWGSRDLHRYYYQVDPVDATAWRPAYDAGAGFGGSRLRTSLYRRDRNRLISLYAVYDHLGGAVFEDSPLVERQGGLTLGFVVIWFPFQSNDVVKVNQWEWTTE</sequence>
<dbReference type="AlphaFoldDB" id="I3YB25"/>
<evidence type="ECO:0000313" key="2">
    <source>
        <dbReference type="EMBL" id="AFL74193.1"/>
    </source>
</evidence>
<evidence type="ECO:0000256" key="1">
    <source>
        <dbReference type="SAM" id="SignalP"/>
    </source>
</evidence>
<dbReference type="OrthoDB" id="5290976at2"/>
<dbReference type="KEGG" id="tvi:Thivi_2244"/>
<feature type="signal peptide" evidence="1">
    <location>
        <begin position="1"/>
        <end position="23"/>
    </location>
</feature>
<dbReference type="RefSeq" id="WP_014778640.1">
    <property type="nucleotide sequence ID" value="NC_018012.1"/>
</dbReference>
<gene>
    <name evidence="2" type="ordered locus">Thivi_2244</name>
</gene>
<accession>I3YB25</accession>
<feature type="chain" id="PRO_5003683290" evidence="1">
    <location>
        <begin position="24"/>
        <end position="283"/>
    </location>
</feature>
<dbReference type="EMBL" id="CP003154">
    <property type="protein sequence ID" value="AFL74193.1"/>
    <property type="molecule type" value="Genomic_DNA"/>
</dbReference>
<organism evidence="2 3">
    <name type="scientific">Thiocystis violascens (strain ATCC 17096 / DSM 198 / 6111)</name>
    <name type="common">Chromatium violascens</name>
    <dbReference type="NCBI Taxonomy" id="765911"/>
    <lineage>
        <taxon>Bacteria</taxon>
        <taxon>Pseudomonadati</taxon>
        <taxon>Pseudomonadota</taxon>
        <taxon>Gammaproteobacteria</taxon>
        <taxon>Chromatiales</taxon>
        <taxon>Chromatiaceae</taxon>
        <taxon>Thiocystis</taxon>
    </lineage>
</organism>
<dbReference type="STRING" id="765911.Thivi_2244"/>
<name>I3YB25_THIV6</name>
<keyword evidence="3" id="KW-1185">Reference proteome</keyword>
<proteinExistence type="predicted"/>